<keyword evidence="1" id="KW-0812">Transmembrane</keyword>
<evidence type="ECO:0000313" key="3">
    <source>
        <dbReference type="Proteomes" id="UP000319732"/>
    </source>
</evidence>
<feature type="transmembrane region" description="Helical" evidence="1">
    <location>
        <begin position="12"/>
        <end position="33"/>
    </location>
</feature>
<protein>
    <submittedName>
        <fullName evidence="2">Uncharacterized protein</fullName>
    </submittedName>
</protein>
<dbReference type="Proteomes" id="UP000319732">
    <property type="component" value="Unassembled WGS sequence"/>
</dbReference>
<dbReference type="RefSeq" id="WP_142929857.1">
    <property type="nucleotide sequence ID" value="NZ_ML660112.1"/>
</dbReference>
<evidence type="ECO:0000313" key="2">
    <source>
        <dbReference type="EMBL" id="TQV67232.1"/>
    </source>
</evidence>
<keyword evidence="3" id="KW-1185">Reference proteome</keyword>
<keyword evidence="1" id="KW-1133">Transmembrane helix</keyword>
<name>A0A545SQI6_9GAMM</name>
<accession>A0A545SQI6</accession>
<keyword evidence="1" id="KW-0472">Membrane</keyword>
<organism evidence="2 3">
    <name type="scientific">Exilibacterium tricleocarpae</name>
    <dbReference type="NCBI Taxonomy" id="2591008"/>
    <lineage>
        <taxon>Bacteria</taxon>
        <taxon>Pseudomonadati</taxon>
        <taxon>Pseudomonadota</taxon>
        <taxon>Gammaproteobacteria</taxon>
        <taxon>Cellvibrionales</taxon>
        <taxon>Cellvibrionaceae</taxon>
        <taxon>Exilibacterium</taxon>
    </lineage>
</organism>
<sequence>MSGSMNALAMVSLGYIAGVGAAVVASISLLVSLPSGIATARLRAGSVEPPVAGFARCGL</sequence>
<proteinExistence type="predicted"/>
<comment type="caution">
    <text evidence="2">The sequence shown here is derived from an EMBL/GenBank/DDBJ whole genome shotgun (WGS) entry which is preliminary data.</text>
</comment>
<dbReference type="EMBL" id="VHSG01000036">
    <property type="protein sequence ID" value="TQV67232.1"/>
    <property type="molecule type" value="Genomic_DNA"/>
</dbReference>
<dbReference type="AlphaFoldDB" id="A0A545SQI6"/>
<evidence type="ECO:0000256" key="1">
    <source>
        <dbReference type="SAM" id="Phobius"/>
    </source>
</evidence>
<gene>
    <name evidence="2" type="ORF">FKG94_25910</name>
</gene>
<reference evidence="2 3" key="1">
    <citation type="submission" date="2019-06" db="EMBL/GenBank/DDBJ databases">
        <title>Whole genome sequence for Cellvibrionaceae sp. R142.</title>
        <authorList>
            <person name="Wang G."/>
        </authorList>
    </citation>
    <scope>NUCLEOTIDE SEQUENCE [LARGE SCALE GENOMIC DNA]</scope>
    <source>
        <strain evidence="2 3">R142</strain>
    </source>
</reference>